<reference evidence="2" key="2">
    <citation type="submission" date="2020-05" db="EMBL/GenBank/DDBJ databases">
        <authorList>
            <person name="Kim H.-S."/>
            <person name="Proctor R.H."/>
            <person name="Brown D.W."/>
        </authorList>
    </citation>
    <scope>NUCLEOTIDE SEQUENCE</scope>
    <source>
        <strain evidence="2">NRRL 45417</strain>
    </source>
</reference>
<organism evidence="2 3">
    <name type="scientific">Fusarium gaditjirri</name>
    <dbReference type="NCBI Taxonomy" id="282569"/>
    <lineage>
        <taxon>Eukaryota</taxon>
        <taxon>Fungi</taxon>
        <taxon>Dikarya</taxon>
        <taxon>Ascomycota</taxon>
        <taxon>Pezizomycotina</taxon>
        <taxon>Sordariomycetes</taxon>
        <taxon>Hypocreomycetidae</taxon>
        <taxon>Hypocreales</taxon>
        <taxon>Nectriaceae</taxon>
        <taxon>Fusarium</taxon>
        <taxon>Fusarium nisikadoi species complex</taxon>
    </lineage>
</organism>
<dbReference type="OrthoDB" id="10576223at2759"/>
<evidence type="ECO:0000256" key="1">
    <source>
        <dbReference type="SAM" id="MobiDB-lite"/>
    </source>
</evidence>
<gene>
    <name evidence="2" type="ORF">FGADI_5298</name>
</gene>
<proteinExistence type="predicted"/>
<comment type="caution">
    <text evidence="2">The sequence shown here is derived from an EMBL/GenBank/DDBJ whole genome shotgun (WGS) entry which is preliminary data.</text>
</comment>
<name>A0A8H4TB68_9HYPO</name>
<keyword evidence="3" id="KW-1185">Reference proteome</keyword>
<feature type="region of interest" description="Disordered" evidence="1">
    <location>
        <begin position="111"/>
        <end position="137"/>
    </location>
</feature>
<evidence type="ECO:0000313" key="3">
    <source>
        <dbReference type="Proteomes" id="UP000604273"/>
    </source>
</evidence>
<feature type="compositionally biased region" description="Acidic residues" evidence="1">
    <location>
        <begin position="117"/>
        <end position="137"/>
    </location>
</feature>
<dbReference type="Proteomes" id="UP000604273">
    <property type="component" value="Unassembled WGS sequence"/>
</dbReference>
<evidence type="ECO:0000313" key="2">
    <source>
        <dbReference type="EMBL" id="KAF4954432.1"/>
    </source>
</evidence>
<accession>A0A8H4TB68</accession>
<dbReference type="EMBL" id="JABFAI010000118">
    <property type="protein sequence ID" value="KAF4954432.1"/>
    <property type="molecule type" value="Genomic_DNA"/>
</dbReference>
<sequence>MPGLLRETHVFSIAAKLLLDNPENQDSWIENIDWIVDGCRELMLAFDTPEEIDDYLTRTPEELFDYFSAMFTAAVVKARERGIADEEAASRHNNTRRGARARKDERQLSDEFVIDSGVEDEESSDIDNLAEEEEEYEKAEIDALRFLTAVYETSDKGTKRKAEDDGRDDETGKKQETCTV</sequence>
<dbReference type="AlphaFoldDB" id="A0A8H4TB68"/>
<protein>
    <submittedName>
        <fullName evidence="2">Uncharacterized protein</fullName>
    </submittedName>
</protein>
<feature type="region of interest" description="Disordered" evidence="1">
    <location>
        <begin position="154"/>
        <end position="180"/>
    </location>
</feature>
<reference evidence="2" key="1">
    <citation type="journal article" date="2020" name="BMC Genomics">
        <title>Correction to: Identification and distribution of gene clusters required for synthesis of sphingolipid metabolism inhibitors in diverse species of the filamentous fungus Fusarium.</title>
        <authorList>
            <person name="Kim H.S."/>
            <person name="Lohmar J.M."/>
            <person name="Busman M."/>
            <person name="Brown D.W."/>
            <person name="Naumann T.A."/>
            <person name="Divon H.H."/>
            <person name="Lysoe E."/>
            <person name="Uhlig S."/>
            <person name="Proctor R.H."/>
        </authorList>
    </citation>
    <scope>NUCLEOTIDE SEQUENCE</scope>
    <source>
        <strain evidence="2">NRRL 45417</strain>
    </source>
</reference>